<evidence type="ECO:0000256" key="8">
    <source>
        <dbReference type="ARBA" id="ARBA00022848"/>
    </source>
</evidence>
<evidence type="ECO:0000256" key="5">
    <source>
        <dbReference type="ARBA" id="ARBA00022617"/>
    </source>
</evidence>
<dbReference type="SUPFAM" id="SSF48264">
    <property type="entry name" value="Cytochrome P450"/>
    <property type="match status" value="1"/>
</dbReference>
<keyword evidence="7" id="KW-0256">Endoplasmic reticulum</keyword>
<evidence type="ECO:0000256" key="13">
    <source>
        <dbReference type="PIRSR" id="PIRSR602401-1"/>
    </source>
</evidence>
<keyword evidence="9 14" id="KW-0560">Oxidoreductase</keyword>
<evidence type="ECO:0000256" key="9">
    <source>
        <dbReference type="ARBA" id="ARBA00023002"/>
    </source>
</evidence>
<gene>
    <name evidence="15" type="ORF">IscW_ISCW015064</name>
</gene>
<name>B7QKC0_IXOSC</name>
<dbReference type="PaxDb" id="6945-B7QKC0"/>
<dbReference type="EMBL" id="DS958725">
    <property type="protein sequence ID" value="EEC19292.1"/>
    <property type="molecule type" value="Genomic_DNA"/>
</dbReference>
<dbReference type="FunCoup" id="B7QKC0">
    <property type="interactions" value="284"/>
</dbReference>
<dbReference type="InterPro" id="IPR001128">
    <property type="entry name" value="Cyt_P450"/>
</dbReference>
<comment type="subcellular location">
    <subcellularLocation>
        <location evidence="3">Endoplasmic reticulum membrane</location>
        <topology evidence="3">Peripheral membrane protein</topology>
    </subcellularLocation>
    <subcellularLocation>
        <location evidence="2">Microsome membrane</location>
        <topology evidence="2">Peripheral membrane protein</topology>
    </subcellularLocation>
</comment>
<dbReference type="InterPro" id="IPR036396">
    <property type="entry name" value="Cyt_P450_sf"/>
</dbReference>
<feature type="non-terminal residue" evidence="15">
    <location>
        <position position="1"/>
    </location>
</feature>
<organism>
    <name type="scientific">Ixodes scapularis</name>
    <name type="common">Black-legged tick</name>
    <name type="synonym">Deer tick</name>
    <dbReference type="NCBI Taxonomy" id="6945"/>
    <lineage>
        <taxon>Eukaryota</taxon>
        <taxon>Metazoa</taxon>
        <taxon>Ecdysozoa</taxon>
        <taxon>Arthropoda</taxon>
        <taxon>Chelicerata</taxon>
        <taxon>Arachnida</taxon>
        <taxon>Acari</taxon>
        <taxon>Parasitiformes</taxon>
        <taxon>Ixodida</taxon>
        <taxon>Ixodoidea</taxon>
        <taxon>Ixodidae</taxon>
        <taxon>Ixodinae</taxon>
        <taxon>Ixodes</taxon>
    </lineage>
</organism>
<dbReference type="GO" id="GO:0016712">
    <property type="term" value="F:oxidoreductase activity, acting on paired donors, with incorporation or reduction of molecular oxygen, reduced flavin or flavoprotein as one donor, and incorporation of one atom of oxygen"/>
    <property type="evidence" value="ECO:0007669"/>
    <property type="project" value="UniProtKB-EC"/>
</dbReference>
<evidence type="ECO:0000256" key="1">
    <source>
        <dbReference type="ARBA" id="ARBA00001971"/>
    </source>
</evidence>
<sequence>FISDCTTSFGPLAAPILWLSRIFGNFSFKTFGEQTAKVIEIRKKHPELRRNDLLQNLIDAEYEDLAPTQTSSGEATSGIIMNSTVLFVGGFDTSATALSFITYALGKYPDVQEKVRQEVNEVLNEGVSLIYSECVCALVFYENIVALDYRVRPLYVQLRYRAGTSSMHYNFLCTLSMFSLRHLTDCTLGHRAVSYIRVLSLSAFSEENEGSIPKLAFQPFGMGPRNCLGLRLAYLDLAYTVARMAQNFRWELGESQKAKMPLGQYGMVATPGRGPWIVFHRL</sequence>
<dbReference type="PRINTS" id="PR00463">
    <property type="entry name" value="EP450I"/>
</dbReference>
<evidence type="ECO:0000256" key="14">
    <source>
        <dbReference type="RuleBase" id="RU000461"/>
    </source>
</evidence>
<evidence type="ECO:0000313" key="17">
    <source>
        <dbReference type="Proteomes" id="UP000001555"/>
    </source>
</evidence>
<dbReference type="GO" id="GO:0005789">
    <property type="term" value="C:endoplasmic reticulum membrane"/>
    <property type="evidence" value="ECO:0007669"/>
    <property type="project" value="UniProtKB-SubCell"/>
</dbReference>
<reference evidence="16" key="2">
    <citation type="submission" date="2020-05" db="UniProtKB">
        <authorList>
            <consortium name="EnsemblMetazoa"/>
        </authorList>
    </citation>
    <scope>IDENTIFICATION</scope>
    <source>
        <strain evidence="16">wikel</strain>
    </source>
</reference>
<evidence type="ECO:0000313" key="15">
    <source>
        <dbReference type="EMBL" id="EEC19292.1"/>
    </source>
</evidence>
<protein>
    <submittedName>
        <fullName evidence="15 16">Cytochrome P450, putative</fullName>
        <ecNumber evidence="15">1.14.14.1</ecNumber>
    </submittedName>
</protein>
<dbReference type="VEuPathDB" id="VectorBase:ISCI015064"/>
<evidence type="ECO:0000256" key="7">
    <source>
        <dbReference type="ARBA" id="ARBA00022824"/>
    </source>
</evidence>
<dbReference type="AlphaFoldDB" id="B7QKC0"/>
<evidence type="ECO:0000256" key="2">
    <source>
        <dbReference type="ARBA" id="ARBA00004174"/>
    </source>
</evidence>
<dbReference type="EnsemblMetazoa" id="ISCW015064-RA">
    <property type="protein sequence ID" value="ISCW015064-PA"/>
    <property type="gene ID" value="ISCW015064"/>
</dbReference>
<dbReference type="Pfam" id="PF00067">
    <property type="entry name" value="p450"/>
    <property type="match status" value="2"/>
</dbReference>
<dbReference type="PRINTS" id="PR00385">
    <property type="entry name" value="P450"/>
</dbReference>
<dbReference type="PANTHER" id="PTHR24292:SF102">
    <property type="entry name" value="CYTOCHROME P450 FAMILY-RELATED"/>
    <property type="match status" value="1"/>
</dbReference>
<dbReference type="Proteomes" id="UP000001555">
    <property type="component" value="Unassembled WGS sequence"/>
</dbReference>
<dbReference type="EMBL" id="ABJB010969255">
    <property type="status" value="NOT_ANNOTATED_CDS"/>
    <property type="molecule type" value="Genomic_DNA"/>
</dbReference>
<accession>B7QKC0</accession>
<comment type="cofactor">
    <cofactor evidence="1 13">
        <name>heme</name>
        <dbReference type="ChEBI" id="CHEBI:30413"/>
    </cofactor>
</comment>
<dbReference type="EC" id="1.14.14.1" evidence="15"/>
<evidence type="ECO:0000256" key="12">
    <source>
        <dbReference type="ARBA" id="ARBA00023136"/>
    </source>
</evidence>
<evidence type="ECO:0000256" key="11">
    <source>
        <dbReference type="ARBA" id="ARBA00023033"/>
    </source>
</evidence>
<dbReference type="EMBL" id="ABJB010475844">
    <property type="status" value="NOT_ANNOTATED_CDS"/>
    <property type="molecule type" value="Genomic_DNA"/>
</dbReference>
<keyword evidence="8" id="KW-0492">Microsome</keyword>
<dbReference type="Gene3D" id="1.10.630.10">
    <property type="entry name" value="Cytochrome P450"/>
    <property type="match status" value="2"/>
</dbReference>
<keyword evidence="11 14" id="KW-0503">Monooxygenase</keyword>
<keyword evidence="10 13" id="KW-0408">Iron</keyword>
<dbReference type="InterPro" id="IPR002401">
    <property type="entry name" value="Cyt_P450_E_grp-I"/>
</dbReference>
<proteinExistence type="inferred from homology"/>
<dbReference type="InterPro" id="IPR050476">
    <property type="entry name" value="Insect_CytP450_Detox"/>
</dbReference>
<evidence type="ECO:0000313" key="16">
    <source>
        <dbReference type="EnsemblMetazoa" id="ISCW015064-PA"/>
    </source>
</evidence>
<evidence type="ECO:0000256" key="4">
    <source>
        <dbReference type="ARBA" id="ARBA00010617"/>
    </source>
</evidence>
<dbReference type="PANTHER" id="PTHR24292">
    <property type="entry name" value="CYTOCHROME P450"/>
    <property type="match status" value="1"/>
</dbReference>
<dbReference type="PROSITE" id="PS00086">
    <property type="entry name" value="CYTOCHROME_P450"/>
    <property type="match status" value="1"/>
</dbReference>
<dbReference type="EMBL" id="ABJB010347808">
    <property type="status" value="NOT_ANNOTATED_CDS"/>
    <property type="molecule type" value="Genomic_DNA"/>
</dbReference>
<keyword evidence="6 13" id="KW-0479">Metal-binding</keyword>
<reference evidence="15 17" key="1">
    <citation type="submission" date="2008-03" db="EMBL/GenBank/DDBJ databases">
        <title>Annotation of Ixodes scapularis.</title>
        <authorList>
            <consortium name="Ixodes scapularis Genome Project Consortium"/>
            <person name="Caler E."/>
            <person name="Hannick L.I."/>
            <person name="Bidwell S."/>
            <person name="Joardar V."/>
            <person name="Thiagarajan M."/>
            <person name="Amedeo P."/>
            <person name="Galinsky K.J."/>
            <person name="Schobel S."/>
            <person name="Inman J."/>
            <person name="Hostetler J."/>
            <person name="Miller J."/>
            <person name="Hammond M."/>
            <person name="Megy K."/>
            <person name="Lawson D."/>
            <person name="Kodira C."/>
            <person name="Sutton G."/>
            <person name="Meyer J."/>
            <person name="Hill C.A."/>
            <person name="Birren B."/>
            <person name="Nene V."/>
            <person name="Collins F."/>
            <person name="Alarcon-Chaidez F."/>
            <person name="Wikel S."/>
            <person name="Strausberg R."/>
        </authorList>
    </citation>
    <scope>NUCLEOTIDE SEQUENCE [LARGE SCALE GENOMIC DNA]</scope>
    <source>
        <strain evidence="17">Wikel</strain>
        <strain evidence="15">Wikel colony</strain>
    </source>
</reference>
<evidence type="ECO:0000256" key="10">
    <source>
        <dbReference type="ARBA" id="ARBA00023004"/>
    </source>
</evidence>
<feature type="binding site" description="axial binding residue" evidence="13">
    <location>
        <position position="227"/>
    </location>
    <ligand>
        <name>heme</name>
        <dbReference type="ChEBI" id="CHEBI:30413"/>
    </ligand>
    <ligandPart>
        <name>Fe</name>
        <dbReference type="ChEBI" id="CHEBI:18248"/>
    </ligandPart>
</feature>
<keyword evidence="5 13" id="KW-0349">Heme</keyword>
<dbReference type="HOGENOM" id="CLU_001570_5_7_1"/>
<keyword evidence="17" id="KW-1185">Reference proteome</keyword>
<evidence type="ECO:0000256" key="6">
    <source>
        <dbReference type="ARBA" id="ARBA00022723"/>
    </source>
</evidence>
<dbReference type="VEuPathDB" id="VectorBase:ISCW015064"/>
<evidence type="ECO:0000256" key="3">
    <source>
        <dbReference type="ARBA" id="ARBA00004406"/>
    </source>
</evidence>
<comment type="similarity">
    <text evidence="4 14">Belongs to the cytochrome P450 family.</text>
</comment>
<dbReference type="InterPro" id="IPR017972">
    <property type="entry name" value="Cyt_P450_CS"/>
</dbReference>
<dbReference type="GO" id="GO:0020037">
    <property type="term" value="F:heme binding"/>
    <property type="evidence" value="ECO:0007669"/>
    <property type="project" value="InterPro"/>
</dbReference>
<keyword evidence="12" id="KW-0472">Membrane</keyword>
<dbReference type="GO" id="GO:0005506">
    <property type="term" value="F:iron ion binding"/>
    <property type="evidence" value="ECO:0007669"/>
    <property type="project" value="InterPro"/>
</dbReference>